<keyword evidence="3" id="KW-0472">Membrane</keyword>
<protein>
    <submittedName>
        <fullName evidence="7">RagB/SusD family nutrient uptake outer membrane protein</fullName>
    </submittedName>
</protein>
<gene>
    <name evidence="7" type="ORF">EZS27_022394</name>
</gene>
<dbReference type="Pfam" id="PF14322">
    <property type="entry name" value="SusD-like_3"/>
    <property type="match status" value="1"/>
</dbReference>
<dbReference type="AlphaFoldDB" id="A0A5J4R486"/>
<evidence type="ECO:0000313" key="7">
    <source>
        <dbReference type="EMBL" id="KAA6328736.1"/>
    </source>
</evidence>
<dbReference type="InterPro" id="IPR033985">
    <property type="entry name" value="SusD-like_N"/>
</dbReference>
<dbReference type="InterPro" id="IPR012944">
    <property type="entry name" value="SusD_RagB_dom"/>
</dbReference>
<dbReference type="EMBL" id="SNRY01001766">
    <property type="protein sequence ID" value="KAA6328736.1"/>
    <property type="molecule type" value="Genomic_DNA"/>
</dbReference>
<dbReference type="Gene3D" id="1.25.40.390">
    <property type="match status" value="1"/>
</dbReference>
<comment type="subcellular location">
    <subcellularLocation>
        <location evidence="1">Cell outer membrane</location>
    </subcellularLocation>
</comment>
<keyword evidence="2" id="KW-0732">Signal</keyword>
<accession>A0A5J4R486</accession>
<evidence type="ECO:0000259" key="6">
    <source>
        <dbReference type="Pfam" id="PF14322"/>
    </source>
</evidence>
<evidence type="ECO:0000256" key="1">
    <source>
        <dbReference type="ARBA" id="ARBA00004442"/>
    </source>
</evidence>
<proteinExistence type="predicted"/>
<keyword evidence="4" id="KW-0998">Cell outer membrane</keyword>
<dbReference type="Pfam" id="PF07980">
    <property type="entry name" value="SusD_RagB"/>
    <property type="match status" value="1"/>
</dbReference>
<reference evidence="7" key="1">
    <citation type="submission" date="2019-03" db="EMBL/GenBank/DDBJ databases">
        <title>Single cell metagenomics reveals metabolic interactions within the superorganism composed of flagellate Streblomastix strix and complex community of Bacteroidetes bacteria on its surface.</title>
        <authorList>
            <person name="Treitli S.C."/>
            <person name="Kolisko M."/>
            <person name="Husnik F."/>
            <person name="Keeling P."/>
            <person name="Hampl V."/>
        </authorList>
    </citation>
    <scope>NUCLEOTIDE SEQUENCE</scope>
    <source>
        <strain evidence="7">STM</strain>
    </source>
</reference>
<evidence type="ECO:0000259" key="5">
    <source>
        <dbReference type="Pfam" id="PF07980"/>
    </source>
</evidence>
<evidence type="ECO:0000256" key="2">
    <source>
        <dbReference type="ARBA" id="ARBA00022729"/>
    </source>
</evidence>
<feature type="domain" description="SusD-like N-terminal" evidence="6">
    <location>
        <begin position="63"/>
        <end position="146"/>
    </location>
</feature>
<comment type="caution">
    <text evidence="7">The sequence shown here is derived from an EMBL/GenBank/DDBJ whole genome shotgun (WGS) entry which is preliminary data.</text>
</comment>
<dbReference type="SUPFAM" id="SSF48452">
    <property type="entry name" value="TPR-like"/>
    <property type="match status" value="1"/>
</dbReference>
<evidence type="ECO:0000256" key="3">
    <source>
        <dbReference type="ARBA" id="ARBA00023136"/>
    </source>
</evidence>
<sequence>MRLLDTPTDLGARAITRSTQSAWAYIPNCNFEDLKLVGRGTGEAPSNFEKVRDISRFTEIIGMLEKSEILSETRKNELLGEARLCRGLMLYYMLHYFGPVPVIIDPSLVGNLEEEKKLERSTLNEFVSYITADLEFAVSNIPEKQFAVGRYHRNYARFCLMRHYLNEGSYMTGFYQKAYDLFDQFTTAYHLFTDGATPYADQFKINNEFNSEVIMALSCSYEGDEKHGNFNPVAFYFIPMDAARVDDKGNPTPFNITGGGWTQFMSVAPEFYNTFEEGDQRQKTLVSSYYSTKGRWITSTDIGTEWDGYILNKYPQEVNKGWQDTDVPIARWADVLLMRAEADVRLHNSVSDEALGHLNEIRHRAGLTKDITTRDINAFEDALVAERGHELMFEGCRKIDLIRFNRYYSTMEKLGRLPSSQYFPLPNYAVQQAEASGYTLSQYFTRDDYDGPKK</sequence>
<organism evidence="7">
    <name type="scientific">termite gut metagenome</name>
    <dbReference type="NCBI Taxonomy" id="433724"/>
    <lineage>
        <taxon>unclassified sequences</taxon>
        <taxon>metagenomes</taxon>
        <taxon>organismal metagenomes</taxon>
    </lineage>
</organism>
<name>A0A5J4R486_9ZZZZ</name>
<dbReference type="GO" id="GO:0009279">
    <property type="term" value="C:cell outer membrane"/>
    <property type="evidence" value="ECO:0007669"/>
    <property type="project" value="UniProtKB-SubCell"/>
</dbReference>
<feature type="domain" description="RagB/SusD" evidence="5">
    <location>
        <begin position="298"/>
        <end position="428"/>
    </location>
</feature>
<dbReference type="InterPro" id="IPR011990">
    <property type="entry name" value="TPR-like_helical_dom_sf"/>
</dbReference>
<evidence type="ECO:0000256" key="4">
    <source>
        <dbReference type="ARBA" id="ARBA00023237"/>
    </source>
</evidence>